<dbReference type="GO" id="GO:0006355">
    <property type="term" value="P:regulation of DNA-templated transcription"/>
    <property type="evidence" value="ECO:0007669"/>
    <property type="project" value="InterPro"/>
</dbReference>
<keyword evidence="4" id="KW-0804">Transcription</keyword>
<dbReference type="CDD" id="cd00009">
    <property type="entry name" value="AAA"/>
    <property type="match status" value="1"/>
</dbReference>
<evidence type="ECO:0000313" key="8">
    <source>
        <dbReference type="EMBL" id="SHJ56233.1"/>
    </source>
</evidence>
<dbReference type="AlphaFoldDB" id="A0A1M6KBC7"/>
<dbReference type="Proteomes" id="UP000184171">
    <property type="component" value="Unassembled WGS sequence"/>
</dbReference>
<feature type="domain" description="Sigma-54 factor interaction" evidence="6">
    <location>
        <begin position="147"/>
        <end position="376"/>
    </location>
</feature>
<dbReference type="InterPro" id="IPR025662">
    <property type="entry name" value="Sigma_54_int_dom_ATP-bd_1"/>
</dbReference>
<dbReference type="InterPro" id="IPR014264">
    <property type="entry name" value="PEP-CTERM_resp_reg"/>
</dbReference>
<dbReference type="InterPro" id="IPR011006">
    <property type="entry name" value="CheY-like_superfamily"/>
</dbReference>
<accession>A0A1M6KBC7</accession>
<keyword evidence="5" id="KW-0597">Phosphoprotein</keyword>
<feature type="modified residue" description="4-aspartylphosphate" evidence="5">
    <location>
        <position position="51"/>
    </location>
</feature>
<dbReference type="Pfam" id="PF00158">
    <property type="entry name" value="Sigma54_activat"/>
    <property type="match status" value="1"/>
</dbReference>
<name>A0A1M6KBC7_MALRU</name>
<dbReference type="SUPFAM" id="SSF46689">
    <property type="entry name" value="Homeodomain-like"/>
    <property type="match status" value="1"/>
</dbReference>
<dbReference type="InterPro" id="IPR001789">
    <property type="entry name" value="Sig_transdc_resp-reg_receiver"/>
</dbReference>
<dbReference type="Pfam" id="PF25601">
    <property type="entry name" value="AAA_lid_14"/>
    <property type="match status" value="1"/>
</dbReference>
<feature type="domain" description="Response regulatory" evidence="7">
    <location>
        <begin position="3"/>
        <end position="121"/>
    </location>
</feature>
<dbReference type="InterPro" id="IPR003593">
    <property type="entry name" value="AAA+_ATPase"/>
</dbReference>
<reference evidence="8 9" key="1">
    <citation type="submission" date="2016-11" db="EMBL/GenBank/DDBJ databases">
        <authorList>
            <person name="Jaros S."/>
            <person name="Januszkiewicz K."/>
            <person name="Wedrychowicz H."/>
        </authorList>
    </citation>
    <scope>NUCLEOTIDE SEQUENCE [LARGE SCALE GENOMIC DNA]</scope>
    <source>
        <strain evidence="8 9">DSM 5091</strain>
    </source>
</reference>
<dbReference type="Gene3D" id="3.40.50.2300">
    <property type="match status" value="1"/>
</dbReference>
<dbReference type="OrthoDB" id="9814761at2"/>
<dbReference type="EMBL" id="FQZT01000010">
    <property type="protein sequence ID" value="SHJ56233.1"/>
    <property type="molecule type" value="Genomic_DNA"/>
</dbReference>
<dbReference type="InterPro" id="IPR025944">
    <property type="entry name" value="Sigma_54_int_dom_CS"/>
</dbReference>
<evidence type="ECO:0000256" key="1">
    <source>
        <dbReference type="ARBA" id="ARBA00022741"/>
    </source>
</evidence>
<dbReference type="SMART" id="SM00382">
    <property type="entry name" value="AAA"/>
    <property type="match status" value="1"/>
</dbReference>
<dbReference type="RefSeq" id="WP_072909221.1">
    <property type="nucleotide sequence ID" value="NZ_FQZT01000010.1"/>
</dbReference>
<dbReference type="NCBIfam" id="TIGR02915">
    <property type="entry name" value="PEP_resp_reg"/>
    <property type="match status" value="1"/>
</dbReference>
<proteinExistence type="predicted"/>
<dbReference type="Gene3D" id="3.40.50.300">
    <property type="entry name" value="P-loop containing nucleotide triphosphate hydrolases"/>
    <property type="match status" value="1"/>
</dbReference>
<dbReference type="Pfam" id="PF02954">
    <property type="entry name" value="HTH_8"/>
    <property type="match status" value="1"/>
</dbReference>
<evidence type="ECO:0000259" key="6">
    <source>
        <dbReference type="PROSITE" id="PS50045"/>
    </source>
</evidence>
<dbReference type="PRINTS" id="PR01590">
    <property type="entry name" value="HTHFIS"/>
</dbReference>
<dbReference type="PROSITE" id="PS50045">
    <property type="entry name" value="SIGMA54_INTERACT_4"/>
    <property type="match status" value="1"/>
</dbReference>
<dbReference type="SUPFAM" id="SSF52172">
    <property type="entry name" value="CheY-like"/>
    <property type="match status" value="1"/>
</dbReference>
<dbReference type="PANTHER" id="PTHR32071:SF113">
    <property type="entry name" value="ALGINATE BIOSYNTHESIS TRANSCRIPTIONAL REGULATORY PROTEIN ALGB"/>
    <property type="match status" value="1"/>
</dbReference>
<sequence length="471" mass="52555">MEKLLIVDDSQEIRKQLKWGLAKDYKVILAESVDEALVLFAQHQPAVVTLDLGLPPDIDGATEGLRCLEEILKQQPATKVIVLSGNEDHANALAAVGMGAYDFYHKPINLDELKIILSRAYHVAGLEEENRRLQTETRKEEGGYGGIFGHCPAMQKVFATIKKVASIDIPVLILGESGTGKEIVAQAIHNRGLRQEARFVAINCGAIPENLLESELFGHEKGAFTGAQNRVQGKVEFADQGTLFLDEIGEMPPLLQVKMLRFLQDKLVQRVGGREDIPVDVRVVAATNIDIHDAMKKGDFREDLYYRLGVITIELPPLRERGDDIELLANVFLRRFSQELSIKARGFSAASLKWIKEYDWPGNVRELENKVKRAIVMADTPIIEPWDLGFEERELSDLSDEATVATEDTEMLGGLELSGLSLKDARYQVDHLLLQRALEECQGNVQQTAEYLSVSRPTLYDLLKKHGLHGS</sequence>
<dbReference type="PROSITE" id="PS50110">
    <property type="entry name" value="RESPONSE_REGULATORY"/>
    <property type="match status" value="1"/>
</dbReference>
<dbReference type="InterPro" id="IPR009057">
    <property type="entry name" value="Homeodomain-like_sf"/>
</dbReference>
<keyword evidence="1" id="KW-0547">Nucleotide-binding</keyword>
<dbReference type="STRING" id="1122189.SAMN02745165_02654"/>
<dbReference type="PANTHER" id="PTHR32071">
    <property type="entry name" value="TRANSCRIPTIONAL REGULATORY PROTEIN"/>
    <property type="match status" value="1"/>
</dbReference>
<dbReference type="Gene3D" id="1.10.8.60">
    <property type="match status" value="1"/>
</dbReference>
<dbReference type="InterPro" id="IPR027417">
    <property type="entry name" value="P-loop_NTPase"/>
</dbReference>
<evidence type="ECO:0000256" key="5">
    <source>
        <dbReference type="PROSITE-ProRule" id="PRU00169"/>
    </source>
</evidence>
<dbReference type="InterPro" id="IPR058031">
    <property type="entry name" value="AAA_lid_NorR"/>
</dbReference>
<protein>
    <submittedName>
        <fullName evidence="8">Two component, sigma54 specific, transcriptional regulator, Fis family</fullName>
    </submittedName>
</protein>
<dbReference type="GO" id="GO:0000160">
    <property type="term" value="P:phosphorelay signal transduction system"/>
    <property type="evidence" value="ECO:0007669"/>
    <property type="project" value="InterPro"/>
</dbReference>
<dbReference type="Pfam" id="PF00072">
    <property type="entry name" value="Response_reg"/>
    <property type="match status" value="1"/>
</dbReference>
<dbReference type="FunFam" id="3.40.50.300:FF:000006">
    <property type="entry name" value="DNA-binding transcriptional regulator NtrC"/>
    <property type="match status" value="1"/>
</dbReference>
<evidence type="ECO:0000256" key="4">
    <source>
        <dbReference type="ARBA" id="ARBA00023163"/>
    </source>
</evidence>
<dbReference type="PROSITE" id="PS00688">
    <property type="entry name" value="SIGMA54_INTERACT_3"/>
    <property type="match status" value="1"/>
</dbReference>
<dbReference type="InterPro" id="IPR002078">
    <property type="entry name" value="Sigma_54_int"/>
</dbReference>
<dbReference type="GO" id="GO:0043565">
    <property type="term" value="F:sequence-specific DNA binding"/>
    <property type="evidence" value="ECO:0007669"/>
    <property type="project" value="InterPro"/>
</dbReference>
<dbReference type="PROSITE" id="PS00675">
    <property type="entry name" value="SIGMA54_INTERACT_1"/>
    <property type="match status" value="1"/>
</dbReference>
<keyword evidence="9" id="KW-1185">Reference proteome</keyword>
<organism evidence="8 9">
    <name type="scientific">Malonomonas rubra DSM 5091</name>
    <dbReference type="NCBI Taxonomy" id="1122189"/>
    <lineage>
        <taxon>Bacteria</taxon>
        <taxon>Pseudomonadati</taxon>
        <taxon>Thermodesulfobacteriota</taxon>
        <taxon>Desulfuromonadia</taxon>
        <taxon>Desulfuromonadales</taxon>
        <taxon>Geopsychrobacteraceae</taxon>
        <taxon>Malonomonas</taxon>
    </lineage>
</organism>
<keyword evidence="2" id="KW-0067">ATP-binding</keyword>
<evidence type="ECO:0000256" key="2">
    <source>
        <dbReference type="ARBA" id="ARBA00022840"/>
    </source>
</evidence>
<dbReference type="Gene3D" id="1.10.10.60">
    <property type="entry name" value="Homeodomain-like"/>
    <property type="match status" value="1"/>
</dbReference>
<keyword evidence="3" id="KW-0805">Transcription regulation</keyword>
<dbReference type="GO" id="GO:0005524">
    <property type="term" value="F:ATP binding"/>
    <property type="evidence" value="ECO:0007669"/>
    <property type="project" value="UniProtKB-KW"/>
</dbReference>
<dbReference type="InterPro" id="IPR002197">
    <property type="entry name" value="HTH_Fis"/>
</dbReference>
<evidence type="ECO:0000256" key="3">
    <source>
        <dbReference type="ARBA" id="ARBA00023015"/>
    </source>
</evidence>
<evidence type="ECO:0000313" key="9">
    <source>
        <dbReference type="Proteomes" id="UP000184171"/>
    </source>
</evidence>
<evidence type="ECO:0000259" key="7">
    <source>
        <dbReference type="PROSITE" id="PS50110"/>
    </source>
</evidence>
<dbReference type="SUPFAM" id="SSF52540">
    <property type="entry name" value="P-loop containing nucleoside triphosphate hydrolases"/>
    <property type="match status" value="1"/>
</dbReference>
<gene>
    <name evidence="8" type="ORF">SAMN02745165_02654</name>
</gene>
<dbReference type="SMART" id="SM00448">
    <property type="entry name" value="REC"/>
    <property type="match status" value="1"/>
</dbReference>